<feature type="compositionally biased region" description="Low complexity" evidence="1">
    <location>
        <begin position="7"/>
        <end position="23"/>
    </location>
</feature>
<feature type="region of interest" description="Disordered" evidence="1">
    <location>
        <begin position="203"/>
        <end position="280"/>
    </location>
</feature>
<feature type="non-terminal residue" evidence="2">
    <location>
        <position position="450"/>
    </location>
</feature>
<keyword evidence="3" id="KW-1185">Reference proteome</keyword>
<feature type="region of interest" description="Disordered" evidence="1">
    <location>
        <begin position="168"/>
        <end position="187"/>
    </location>
</feature>
<dbReference type="AlphaFoldDB" id="A0AAE0BXQ7"/>
<evidence type="ECO:0000313" key="2">
    <source>
        <dbReference type="EMBL" id="KAK3244128.1"/>
    </source>
</evidence>
<feature type="compositionally biased region" description="Basic and acidic residues" evidence="1">
    <location>
        <begin position="144"/>
        <end position="155"/>
    </location>
</feature>
<dbReference type="Proteomes" id="UP001190700">
    <property type="component" value="Unassembled WGS sequence"/>
</dbReference>
<comment type="caution">
    <text evidence="2">The sequence shown here is derived from an EMBL/GenBank/DDBJ whole genome shotgun (WGS) entry which is preliminary data.</text>
</comment>
<feature type="region of interest" description="Disordered" evidence="1">
    <location>
        <begin position="1"/>
        <end position="137"/>
    </location>
</feature>
<feature type="compositionally biased region" description="Polar residues" evidence="1">
    <location>
        <begin position="67"/>
        <end position="88"/>
    </location>
</feature>
<protein>
    <submittedName>
        <fullName evidence="2">Uncharacterized protein</fullName>
    </submittedName>
</protein>
<accession>A0AAE0BXQ7</accession>
<feature type="region of interest" description="Disordered" evidence="1">
    <location>
        <begin position="144"/>
        <end position="163"/>
    </location>
</feature>
<name>A0AAE0BXQ7_9CHLO</name>
<sequence length="450" mass="47826">MEPKPHTLSSTIKTTNSSSHSSSYGAGGNPTDGPERTRVFRQQGEIPDVPEQTMNSPRNMTAPPGSSFHTSKQSVPARDTGTSQTRLTGLQGFPIQGAATLRRKRCAAEWSGPPPSAKAACISKASQGGPGTFQHQPQLNLRQEGDASEARKARENIPLSQRRAALKKANLSQNNVRSPRGDATAEAAATAGTTIMGTAAVTGAEEAAVRDPRNATARSGGGMQDSELGIRSQASPAETAPAAGAQQKSRASPADVQGPVVNPADREQITYTDPKVKRVQHPQEVQHLRQILSKASGCCIGALLSDEGVLQYCTSACPHSAAQRKLLRKQRKDRAARESAAAPQEEEQDTLVLQGIGIVPIRCNPPSDDSPVMYFLDPKSLRRGGAGMRLVQDVLTGGHGRPTLCFQAQIVLRLLLHAGLELISPLNVFLVDPKASRIMAWLHDPNVGAQ</sequence>
<organism evidence="2 3">
    <name type="scientific">Cymbomonas tetramitiformis</name>
    <dbReference type="NCBI Taxonomy" id="36881"/>
    <lineage>
        <taxon>Eukaryota</taxon>
        <taxon>Viridiplantae</taxon>
        <taxon>Chlorophyta</taxon>
        <taxon>Pyramimonadophyceae</taxon>
        <taxon>Pyramimonadales</taxon>
        <taxon>Pyramimonadaceae</taxon>
        <taxon>Cymbomonas</taxon>
    </lineage>
</organism>
<gene>
    <name evidence="2" type="ORF">CYMTET_46249</name>
</gene>
<reference evidence="2 3" key="1">
    <citation type="journal article" date="2015" name="Genome Biol. Evol.">
        <title>Comparative Genomics of a Bacterivorous Green Alga Reveals Evolutionary Causalities and Consequences of Phago-Mixotrophic Mode of Nutrition.</title>
        <authorList>
            <person name="Burns J.A."/>
            <person name="Paasch A."/>
            <person name="Narechania A."/>
            <person name="Kim E."/>
        </authorList>
    </citation>
    <scope>NUCLEOTIDE SEQUENCE [LARGE SCALE GENOMIC DNA]</scope>
    <source>
        <strain evidence="2 3">PLY_AMNH</strain>
    </source>
</reference>
<evidence type="ECO:0000256" key="1">
    <source>
        <dbReference type="SAM" id="MobiDB-lite"/>
    </source>
</evidence>
<proteinExistence type="predicted"/>
<feature type="compositionally biased region" description="Low complexity" evidence="1">
    <location>
        <begin position="232"/>
        <end position="247"/>
    </location>
</feature>
<evidence type="ECO:0000313" key="3">
    <source>
        <dbReference type="Proteomes" id="UP001190700"/>
    </source>
</evidence>
<dbReference type="EMBL" id="LGRX02032232">
    <property type="protein sequence ID" value="KAK3244128.1"/>
    <property type="molecule type" value="Genomic_DNA"/>
</dbReference>